<dbReference type="Proteomes" id="UP000187455">
    <property type="component" value="Unassembled WGS sequence"/>
</dbReference>
<dbReference type="GO" id="GO:0000022">
    <property type="term" value="P:mitotic spindle elongation"/>
    <property type="evidence" value="ECO:0007669"/>
    <property type="project" value="TreeGrafter"/>
</dbReference>
<sequence length="202" mass="22723">MAFICSIPPIFGYGIVVLLSGFVFGFPLGFLPVFFGSLSGAFFVFTLGRAFEMRYIKNLVASQKHLLAFTKIIDKKGLKFLILFRLAPYPFNVTNLFLSTTNIPISNFLLATSVSLSRLFIHIYVGSQALSIAELIGYKDRDPQKNPDNEPVPKLTFSKVAPIIFTSSLAIIVFVYTYYLVRKELKLEVTLEESNQLDLDEL</sequence>
<accession>A0A1R0H1N5</accession>
<feature type="transmembrane region" description="Helical" evidence="10">
    <location>
        <begin position="7"/>
        <end position="24"/>
    </location>
</feature>
<comment type="subcellular location">
    <subcellularLocation>
        <location evidence="2">Golgi apparatus membrane</location>
        <topology evidence="2">Multi-pass membrane protein</topology>
    </subcellularLocation>
</comment>
<dbReference type="OrthoDB" id="166803at2759"/>
<evidence type="ECO:0000313" key="12">
    <source>
        <dbReference type="EMBL" id="OLY83048.1"/>
    </source>
</evidence>
<comment type="similarity">
    <text evidence="3">Belongs to the TVP38/TMEM64 family.</text>
</comment>
<keyword evidence="7 10" id="KW-1133">Transmembrane helix</keyword>
<evidence type="ECO:0000256" key="1">
    <source>
        <dbReference type="ARBA" id="ARBA00002978"/>
    </source>
</evidence>
<comment type="caution">
    <text evidence="12">The sequence shown here is derived from an EMBL/GenBank/DDBJ whole genome shotgun (WGS) entry which is preliminary data.</text>
</comment>
<proteinExistence type="inferred from homology"/>
<dbReference type="Pfam" id="PF09335">
    <property type="entry name" value="VTT_dom"/>
    <property type="match status" value="1"/>
</dbReference>
<dbReference type="InterPro" id="IPR032816">
    <property type="entry name" value="VTT_dom"/>
</dbReference>
<dbReference type="PANTHER" id="PTHR47549:SF1">
    <property type="entry name" value="GOLGI APPARATUS MEMBRANE PROTEIN TVP38"/>
    <property type="match status" value="1"/>
</dbReference>
<evidence type="ECO:0000256" key="8">
    <source>
        <dbReference type="ARBA" id="ARBA00023034"/>
    </source>
</evidence>
<evidence type="ECO:0000256" key="4">
    <source>
        <dbReference type="ARBA" id="ARBA00013533"/>
    </source>
</evidence>
<dbReference type="GO" id="GO:0016192">
    <property type="term" value="P:vesicle-mediated transport"/>
    <property type="evidence" value="ECO:0007669"/>
    <property type="project" value="TreeGrafter"/>
</dbReference>
<comment type="function">
    <text evidence="1">Golgi membrane protein involved in vesicular trafficking and spindle migration.</text>
</comment>
<dbReference type="AlphaFoldDB" id="A0A1R0H1N5"/>
<name>A0A1R0H1N5_9FUNG</name>
<gene>
    <name evidence="12" type="ORF">AYI68_g2822</name>
</gene>
<evidence type="ECO:0000256" key="3">
    <source>
        <dbReference type="ARBA" id="ARBA00008640"/>
    </source>
</evidence>
<keyword evidence="9 10" id="KW-0472">Membrane</keyword>
<organism evidence="12 13">
    <name type="scientific">Smittium mucronatum</name>
    <dbReference type="NCBI Taxonomy" id="133383"/>
    <lineage>
        <taxon>Eukaryota</taxon>
        <taxon>Fungi</taxon>
        <taxon>Fungi incertae sedis</taxon>
        <taxon>Zoopagomycota</taxon>
        <taxon>Kickxellomycotina</taxon>
        <taxon>Harpellomycetes</taxon>
        <taxon>Harpellales</taxon>
        <taxon>Legeriomycetaceae</taxon>
        <taxon>Smittium</taxon>
    </lineage>
</organism>
<feature type="domain" description="VTT" evidence="11">
    <location>
        <begin position="14"/>
        <end position="128"/>
    </location>
</feature>
<dbReference type="STRING" id="133383.A0A1R0H1N5"/>
<evidence type="ECO:0000256" key="5">
    <source>
        <dbReference type="ARBA" id="ARBA00020673"/>
    </source>
</evidence>
<feature type="transmembrane region" description="Helical" evidence="10">
    <location>
        <begin position="159"/>
        <end position="181"/>
    </location>
</feature>
<evidence type="ECO:0000256" key="10">
    <source>
        <dbReference type="SAM" id="Phobius"/>
    </source>
</evidence>
<keyword evidence="8" id="KW-0333">Golgi apparatus</keyword>
<reference evidence="12 13" key="1">
    <citation type="journal article" date="2016" name="Mol. Biol. Evol.">
        <title>Genome-Wide Survey of Gut Fungi (Harpellales) Reveals the First Horizontally Transferred Ubiquitin Gene from a Mosquito Host.</title>
        <authorList>
            <person name="Wang Y."/>
            <person name="White M.M."/>
            <person name="Kvist S."/>
            <person name="Moncalvo J.M."/>
        </authorList>
    </citation>
    <scope>NUCLEOTIDE SEQUENCE [LARGE SCALE GENOMIC DNA]</scope>
    <source>
        <strain evidence="12 13">ALG-7-W6</strain>
    </source>
</reference>
<dbReference type="GO" id="GO:0000139">
    <property type="term" value="C:Golgi membrane"/>
    <property type="evidence" value="ECO:0007669"/>
    <property type="project" value="UniProtKB-SubCell"/>
</dbReference>
<dbReference type="PANTHER" id="PTHR47549">
    <property type="entry name" value="GOLGI APPARATUS MEMBRANE PROTEIN TVP38-RELATED"/>
    <property type="match status" value="1"/>
</dbReference>
<evidence type="ECO:0000256" key="2">
    <source>
        <dbReference type="ARBA" id="ARBA00004653"/>
    </source>
</evidence>
<evidence type="ECO:0000313" key="13">
    <source>
        <dbReference type="Proteomes" id="UP000187455"/>
    </source>
</evidence>
<keyword evidence="6 10" id="KW-0812">Transmembrane</keyword>
<feature type="transmembrane region" description="Helical" evidence="10">
    <location>
        <begin position="80"/>
        <end position="99"/>
    </location>
</feature>
<keyword evidence="13" id="KW-1185">Reference proteome</keyword>
<dbReference type="InterPro" id="IPR051076">
    <property type="entry name" value="Golgi_membrane_TVP38/TMEM64"/>
</dbReference>
<evidence type="ECO:0000256" key="7">
    <source>
        <dbReference type="ARBA" id="ARBA00022989"/>
    </source>
</evidence>
<protein>
    <recommendedName>
        <fullName evidence="4">Golgi apparatus membrane protein TVP38</fullName>
    </recommendedName>
    <alternativeName>
        <fullName evidence="5">Golgi apparatus membrane protein tvp38</fullName>
    </alternativeName>
</protein>
<evidence type="ECO:0000256" key="9">
    <source>
        <dbReference type="ARBA" id="ARBA00023136"/>
    </source>
</evidence>
<evidence type="ECO:0000259" key="11">
    <source>
        <dbReference type="Pfam" id="PF09335"/>
    </source>
</evidence>
<feature type="transmembrane region" description="Helical" evidence="10">
    <location>
        <begin position="30"/>
        <end position="48"/>
    </location>
</feature>
<evidence type="ECO:0000256" key="6">
    <source>
        <dbReference type="ARBA" id="ARBA00022692"/>
    </source>
</evidence>
<dbReference type="EMBL" id="LSSL01001096">
    <property type="protein sequence ID" value="OLY83048.1"/>
    <property type="molecule type" value="Genomic_DNA"/>
</dbReference>